<gene>
    <name evidence="2" type="ORF">RAMLITH_06290</name>
</gene>
<evidence type="ECO:0000313" key="2">
    <source>
        <dbReference type="EMBL" id="NKE65425.1"/>
    </source>
</evidence>
<evidence type="ECO:0000313" key="3">
    <source>
        <dbReference type="Proteomes" id="UP000521868"/>
    </source>
</evidence>
<dbReference type="AlphaFoldDB" id="A0A7X6I5Q3"/>
<sequence>MSHVLSRHAGAHHEGGRAAGRRAGWSSLRRIGAWLGLSSRAAAPHAESQRLTAIDACAAFRKGDEFLQRCREDRVPVTVLVFELHDLPELECVFGAGAARQAIVQATAKLQRIAGTQGMVLRTDPTLFTLLLPDTDKDDALDMLRGAFGESCALELEAGDEDLVLVPEFALRILSTEAPPLVDVQHGLCCDIQQARAREQQRREYLQRERESHSRPMPLPRTAQGRPERESPRAVHPEQYPRIPMTMPVPLGRR</sequence>
<comment type="caution">
    <text evidence="2">The sequence shown here is derived from an EMBL/GenBank/DDBJ whole genome shotgun (WGS) entry which is preliminary data.</text>
</comment>
<dbReference type="InterPro" id="IPR043128">
    <property type="entry name" value="Rev_trsase/Diguanyl_cyclase"/>
</dbReference>
<organism evidence="2 3">
    <name type="scientific">Ramlibacter lithotrophicus</name>
    <dbReference type="NCBI Taxonomy" id="2606681"/>
    <lineage>
        <taxon>Bacteria</taxon>
        <taxon>Pseudomonadati</taxon>
        <taxon>Pseudomonadota</taxon>
        <taxon>Betaproteobacteria</taxon>
        <taxon>Burkholderiales</taxon>
        <taxon>Comamonadaceae</taxon>
        <taxon>Ramlibacter</taxon>
    </lineage>
</organism>
<reference evidence="2 3" key="1">
    <citation type="journal article" date="2020" name="Nature">
        <title>Bacterial chemolithoautotrophy via manganese oxidation.</title>
        <authorList>
            <person name="Yu H."/>
            <person name="Leadbetter J.R."/>
        </authorList>
    </citation>
    <scope>NUCLEOTIDE SEQUENCE [LARGE SCALE GENOMIC DNA]</scope>
    <source>
        <strain evidence="2 3">RBP-1</strain>
    </source>
</reference>
<dbReference type="InterPro" id="IPR029787">
    <property type="entry name" value="Nucleotide_cyclase"/>
</dbReference>
<dbReference type="RefSeq" id="WP_168106546.1">
    <property type="nucleotide sequence ID" value="NZ_VTOX01000002.1"/>
</dbReference>
<evidence type="ECO:0008006" key="4">
    <source>
        <dbReference type="Google" id="ProtNLM"/>
    </source>
</evidence>
<feature type="region of interest" description="Disordered" evidence="1">
    <location>
        <begin position="200"/>
        <end position="254"/>
    </location>
</feature>
<dbReference type="Gene3D" id="3.30.70.270">
    <property type="match status" value="1"/>
</dbReference>
<dbReference type="SUPFAM" id="SSF55073">
    <property type="entry name" value="Nucleotide cyclase"/>
    <property type="match status" value="1"/>
</dbReference>
<feature type="compositionally biased region" description="Basic and acidic residues" evidence="1">
    <location>
        <begin position="226"/>
        <end position="236"/>
    </location>
</feature>
<keyword evidence="3" id="KW-1185">Reference proteome</keyword>
<protein>
    <recommendedName>
        <fullName evidence="4">GGDEF domain-containing protein</fullName>
    </recommendedName>
</protein>
<dbReference type="EMBL" id="VTOX01000002">
    <property type="protein sequence ID" value="NKE65425.1"/>
    <property type="molecule type" value="Genomic_DNA"/>
</dbReference>
<proteinExistence type="predicted"/>
<dbReference type="Proteomes" id="UP000521868">
    <property type="component" value="Unassembled WGS sequence"/>
</dbReference>
<feature type="compositionally biased region" description="Basic and acidic residues" evidence="1">
    <location>
        <begin position="200"/>
        <end position="214"/>
    </location>
</feature>
<evidence type="ECO:0000256" key="1">
    <source>
        <dbReference type="SAM" id="MobiDB-lite"/>
    </source>
</evidence>
<name>A0A7X6I5Q3_9BURK</name>
<accession>A0A7X6I5Q3</accession>